<keyword evidence="8" id="KW-1133">Transmembrane helix</keyword>
<dbReference type="eggNOG" id="KOG0157">
    <property type="taxonomic scope" value="Eukaryota"/>
</dbReference>
<comment type="similarity">
    <text evidence="2 7">Belongs to the cytochrome P450 family.</text>
</comment>
<keyword evidence="8" id="KW-0812">Transmembrane</keyword>
<reference evidence="10" key="1">
    <citation type="journal article" date="2013" name="Science">
        <title>The Amborella genome and the evolution of flowering plants.</title>
        <authorList>
            <consortium name="Amborella Genome Project"/>
        </authorList>
    </citation>
    <scope>NUCLEOTIDE SEQUENCE [LARGE SCALE GENOMIC DNA]</scope>
</reference>
<dbReference type="KEGG" id="atr:18448033"/>
<feature type="transmembrane region" description="Helical" evidence="8">
    <location>
        <begin position="12"/>
        <end position="32"/>
    </location>
</feature>
<dbReference type="PROSITE" id="PS00086">
    <property type="entry name" value="CYTOCHROME_P450"/>
    <property type="match status" value="1"/>
</dbReference>
<dbReference type="Pfam" id="PF00067">
    <property type="entry name" value="p450"/>
    <property type="match status" value="1"/>
</dbReference>
<dbReference type="GO" id="GO:0004497">
    <property type="term" value="F:monooxygenase activity"/>
    <property type="evidence" value="ECO:0000318"/>
    <property type="project" value="GO_Central"/>
</dbReference>
<evidence type="ECO:0000313" key="10">
    <source>
        <dbReference type="Proteomes" id="UP000017836"/>
    </source>
</evidence>
<name>U5DBR3_AMBTC</name>
<protein>
    <recommendedName>
        <fullName evidence="11">Cytochrome P450</fullName>
    </recommendedName>
</protein>
<evidence type="ECO:0000256" key="2">
    <source>
        <dbReference type="ARBA" id="ARBA00010617"/>
    </source>
</evidence>
<evidence type="ECO:0000256" key="3">
    <source>
        <dbReference type="ARBA" id="ARBA00022723"/>
    </source>
</evidence>
<dbReference type="GO" id="GO:0020037">
    <property type="term" value="F:heme binding"/>
    <property type="evidence" value="ECO:0007669"/>
    <property type="project" value="InterPro"/>
</dbReference>
<evidence type="ECO:0000313" key="9">
    <source>
        <dbReference type="EMBL" id="ERN19640.1"/>
    </source>
</evidence>
<keyword evidence="5 6" id="KW-0408">Iron</keyword>
<evidence type="ECO:0008006" key="11">
    <source>
        <dbReference type="Google" id="ProtNLM"/>
    </source>
</evidence>
<dbReference type="GO" id="GO:0005506">
    <property type="term" value="F:iron ion binding"/>
    <property type="evidence" value="ECO:0007669"/>
    <property type="project" value="InterPro"/>
</dbReference>
<evidence type="ECO:0000256" key="4">
    <source>
        <dbReference type="ARBA" id="ARBA00023002"/>
    </source>
</evidence>
<dbReference type="Proteomes" id="UP000017836">
    <property type="component" value="Unassembled WGS sequence"/>
</dbReference>
<dbReference type="InterPro" id="IPR001128">
    <property type="entry name" value="Cyt_P450"/>
</dbReference>
<sequence>MEPSKNPTPIPQLLPSPLFYLLLALMTLLFIARSAGKLAGKRKLPPGPAGLPFVGQTFALLKAMRQNRGEQWLAEMAERYGPVFRLSLFGSNVAVLSGVNGNKVVFGGGGGGDDVVGAKQAEWALRILGRRNLLTLDGNAHRRVRGAMGVFLKGDVVRGYVGRMGELVERHLEREWKGKETVLAMPFIKSLSFDIICTLLYGLGGVADRDSLKKDFQDLIKGLWSLPLNLPFTRYRRALQAARRLRAAFAELVVTRKGQLERGEATAYDDLLTCFLSAKGEEEGFTEEEIVDNGVLAMAAGHDTLTLLITFVTRVLADPDLYARVYAEQSEIANGKGHDEPLNWEDLTKMKYTWRVAQETLRLYPPIFGSYRRILKDFEYAGYHIPKGWQILWVSSLTHMNKDFFPEPSKFEPARFDNQSSIIPYSFVGFGAGPRICIGQEFAKVETLVTIHYMVTHFSWKLACPDETVARVPVLTLSKGLPIHLLPHKI</sequence>
<dbReference type="GO" id="GO:0016705">
    <property type="term" value="F:oxidoreductase activity, acting on paired donors, with incorporation or reduction of molecular oxygen"/>
    <property type="evidence" value="ECO:0007669"/>
    <property type="project" value="InterPro"/>
</dbReference>
<dbReference type="Gene3D" id="1.10.630.10">
    <property type="entry name" value="Cytochrome P450"/>
    <property type="match status" value="1"/>
</dbReference>
<keyword evidence="6 7" id="KW-0349">Heme</keyword>
<keyword evidence="7" id="KW-0503">Monooxygenase</keyword>
<dbReference type="OMA" id="DGNREAY"/>
<keyword evidence="3 6" id="KW-0479">Metal-binding</keyword>
<dbReference type="PRINTS" id="PR00385">
    <property type="entry name" value="P450"/>
</dbReference>
<dbReference type="InterPro" id="IPR017972">
    <property type="entry name" value="Cyt_P450_CS"/>
</dbReference>
<proteinExistence type="inferred from homology"/>
<dbReference type="InterPro" id="IPR036396">
    <property type="entry name" value="Cyt_P450_sf"/>
</dbReference>
<evidence type="ECO:0000256" key="5">
    <source>
        <dbReference type="ARBA" id="ARBA00023004"/>
    </source>
</evidence>
<evidence type="ECO:0000256" key="6">
    <source>
        <dbReference type="PIRSR" id="PIRSR602401-1"/>
    </source>
</evidence>
<dbReference type="OrthoDB" id="3945418at2759"/>
<keyword evidence="10" id="KW-1185">Reference proteome</keyword>
<dbReference type="InterPro" id="IPR002401">
    <property type="entry name" value="Cyt_P450_E_grp-I"/>
</dbReference>
<dbReference type="PANTHER" id="PTHR24286:SF217">
    <property type="entry name" value="OS07G0520300 PROTEIN"/>
    <property type="match status" value="1"/>
</dbReference>
<dbReference type="HOGENOM" id="CLU_001570_15_5_1"/>
<dbReference type="Gramene" id="ERN19640">
    <property type="protein sequence ID" value="ERN19640"/>
    <property type="gene ID" value="AMTR_s00062p00151050"/>
</dbReference>
<comment type="cofactor">
    <cofactor evidence="1 6">
        <name>heme</name>
        <dbReference type="ChEBI" id="CHEBI:30413"/>
    </cofactor>
</comment>
<dbReference type="FunFam" id="1.10.630.10:FF:000022">
    <property type="entry name" value="Taxadiene 5-alpha hydroxylase"/>
    <property type="match status" value="1"/>
</dbReference>
<evidence type="ECO:0000256" key="7">
    <source>
        <dbReference type="RuleBase" id="RU000461"/>
    </source>
</evidence>
<organism evidence="9 10">
    <name type="scientific">Amborella trichopoda</name>
    <dbReference type="NCBI Taxonomy" id="13333"/>
    <lineage>
        <taxon>Eukaryota</taxon>
        <taxon>Viridiplantae</taxon>
        <taxon>Streptophyta</taxon>
        <taxon>Embryophyta</taxon>
        <taxon>Tracheophyta</taxon>
        <taxon>Spermatophyta</taxon>
        <taxon>Magnoliopsida</taxon>
        <taxon>Amborellales</taxon>
        <taxon>Amborellaceae</taxon>
        <taxon>Amborella</taxon>
    </lineage>
</organism>
<dbReference type="STRING" id="13333.U5DBR3"/>
<dbReference type="PANTHER" id="PTHR24286">
    <property type="entry name" value="CYTOCHROME P450 26"/>
    <property type="match status" value="1"/>
</dbReference>
<feature type="binding site" description="axial binding residue" evidence="6">
    <location>
        <position position="437"/>
    </location>
    <ligand>
        <name>heme</name>
        <dbReference type="ChEBI" id="CHEBI:30413"/>
    </ligand>
    <ligandPart>
        <name>Fe</name>
        <dbReference type="ChEBI" id="CHEBI:18248"/>
    </ligandPart>
</feature>
<dbReference type="EMBL" id="KI392068">
    <property type="protein sequence ID" value="ERN19640.1"/>
    <property type="molecule type" value="Genomic_DNA"/>
</dbReference>
<keyword evidence="4 7" id="KW-0560">Oxidoreductase</keyword>
<gene>
    <name evidence="9" type="ORF">AMTR_s00062p00151050</name>
</gene>
<evidence type="ECO:0000256" key="1">
    <source>
        <dbReference type="ARBA" id="ARBA00001971"/>
    </source>
</evidence>
<keyword evidence="8" id="KW-0472">Membrane</keyword>
<dbReference type="AlphaFoldDB" id="U5DBR3"/>
<evidence type="ECO:0000256" key="8">
    <source>
        <dbReference type="SAM" id="Phobius"/>
    </source>
</evidence>
<dbReference type="SUPFAM" id="SSF48264">
    <property type="entry name" value="Cytochrome P450"/>
    <property type="match status" value="1"/>
</dbReference>
<accession>U5DBR3</accession>
<dbReference type="PRINTS" id="PR00463">
    <property type="entry name" value="EP450I"/>
</dbReference>